<gene>
    <name evidence="1" type="ORF">HCDG_01526</name>
</gene>
<reference evidence="2" key="1">
    <citation type="submission" date="2009-05" db="EMBL/GenBank/DDBJ databases">
        <title>The genome sequence of Ajellomyces capsulatus strain H143.</title>
        <authorList>
            <person name="Champion M."/>
            <person name="Cuomo C.A."/>
            <person name="Ma L.-J."/>
            <person name="Henn M.R."/>
            <person name="Sil A."/>
            <person name="Goldman B."/>
            <person name="Young S.K."/>
            <person name="Kodira C.D."/>
            <person name="Zeng Q."/>
            <person name="Koehrsen M."/>
            <person name="Alvarado L."/>
            <person name="Berlin A.M."/>
            <person name="Borenstein D."/>
            <person name="Chen Z."/>
            <person name="Engels R."/>
            <person name="Freedman E."/>
            <person name="Gellesch M."/>
            <person name="Goldberg J."/>
            <person name="Griggs A."/>
            <person name="Gujja S."/>
            <person name="Heiman D.I."/>
            <person name="Hepburn T.A."/>
            <person name="Howarth C."/>
            <person name="Jen D."/>
            <person name="Larson L."/>
            <person name="Lewis B."/>
            <person name="Mehta T."/>
            <person name="Park D."/>
            <person name="Pearson M."/>
            <person name="Roberts A."/>
            <person name="Saif S."/>
            <person name="Shea T.D."/>
            <person name="Shenoy N."/>
            <person name="Sisk P."/>
            <person name="Stolte C."/>
            <person name="Sykes S."/>
            <person name="Walk T."/>
            <person name="White J."/>
            <person name="Yandava C."/>
            <person name="Klein B."/>
            <person name="McEwen J.G."/>
            <person name="Puccia R."/>
            <person name="Goldman G.H."/>
            <person name="Felipe M.S."/>
            <person name="Nino-Vega G."/>
            <person name="San-Blas G."/>
            <person name="Taylor J.W."/>
            <person name="Mendoza L."/>
            <person name="Galagan J.E."/>
            <person name="Nusbaum C."/>
            <person name="Birren B.W."/>
        </authorList>
    </citation>
    <scope>NUCLEOTIDE SEQUENCE [LARGE SCALE GENOMIC DNA]</scope>
    <source>
        <strain evidence="2">H143</strain>
    </source>
</reference>
<proteinExistence type="predicted"/>
<name>C6H7W5_AJECH</name>
<dbReference type="STRING" id="544712.C6H7W5"/>
<protein>
    <submittedName>
        <fullName evidence="1">Uncharacterized protein</fullName>
    </submittedName>
</protein>
<dbReference type="VEuPathDB" id="FungiDB:HCDG_01526"/>
<dbReference type="HOGENOM" id="CLU_1805612_0_0_1"/>
<evidence type="ECO:0000313" key="2">
    <source>
        <dbReference type="Proteomes" id="UP000002624"/>
    </source>
</evidence>
<dbReference type="EMBL" id="GG692420">
    <property type="protein sequence ID" value="EER43496.1"/>
    <property type="molecule type" value="Genomic_DNA"/>
</dbReference>
<accession>C6H7W5</accession>
<dbReference type="AlphaFoldDB" id="C6H7W5"/>
<dbReference type="Proteomes" id="UP000002624">
    <property type="component" value="Unassembled WGS sequence"/>
</dbReference>
<evidence type="ECO:0000313" key="1">
    <source>
        <dbReference type="EMBL" id="EER43496.1"/>
    </source>
</evidence>
<sequence>MIPVYHAHQIHVPTDANLTSLPAVPQKAFIHGVPNPSFFNIVYTGDVGMGYHELLAYSKIHTTKSNATVHMSQLNGLIEDGNGHVEGLLLSYIIVVDRHSITLIDMIPSIPNFGKSGMTKFPIHWSVFIHMILSGEMQKLPMC</sequence>
<organism evidence="1 2">
    <name type="scientific">Ajellomyces capsulatus (strain H143)</name>
    <name type="common">Darling's disease fungus</name>
    <name type="synonym">Histoplasma capsulatum</name>
    <dbReference type="NCBI Taxonomy" id="544712"/>
    <lineage>
        <taxon>Eukaryota</taxon>
        <taxon>Fungi</taxon>
        <taxon>Dikarya</taxon>
        <taxon>Ascomycota</taxon>
        <taxon>Pezizomycotina</taxon>
        <taxon>Eurotiomycetes</taxon>
        <taxon>Eurotiomycetidae</taxon>
        <taxon>Onygenales</taxon>
        <taxon>Ajellomycetaceae</taxon>
        <taxon>Histoplasma</taxon>
    </lineage>
</organism>